<evidence type="ECO:0000313" key="3">
    <source>
        <dbReference type="Proteomes" id="UP001524642"/>
    </source>
</evidence>
<evidence type="ECO:0000256" key="1">
    <source>
        <dbReference type="SAM" id="Phobius"/>
    </source>
</evidence>
<proteinExistence type="predicted"/>
<organism evidence="2 3">
    <name type="scientific">Roseomonas populi</name>
    <dbReference type="NCBI Taxonomy" id="3121582"/>
    <lineage>
        <taxon>Bacteria</taxon>
        <taxon>Pseudomonadati</taxon>
        <taxon>Pseudomonadota</taxon>
        <taxon>Alphaproteobacteria</taxon>
        <taxon>Acetobacterales</taxon>
        <taxon>Roseomonadaceae</taxon>
        <taxon>Roseomonas</taxon>
    </lineage>
</organism>
<feature type="transmembrane region" description="Helical" evidence="1">
    <location>
        <begin position="105"/>
        <end position="122"/>
    </location>
</feature>
<dbReference type="EMBL" id="JANJOU010000018">
    <property type="protein sequence ID" value="MCR0984105.1"/>
    <property type="molecule type" value="Genomic_DNA"/>
</dbReference>
<protein>
    <recommendedName>
        <fullName evidence="4">DUF2868 domain-containing protein</fullName>
    </recommendedName>
</protein>
<keyword evidence="1" id="KW-0812">Transmembrane</keyword>
<accession>A0ABT1X7M5</accession>
<name>A0ABT1X7M5_9PROT</name>
<gene>
    <name evidence="2" type="ORF">NRP21_18785</name>
</gene>
<comment type="caution">
    <text evidence="2">The sequence shown here is derived from an EMBL/GenBank/DDBJ whole genome shotgun (WGS) entry which is preliminary data.</text>
</comment>
<evidence type="ECO:0000313" key="2">
    <source>
        <dbReference type="EMBL" id="MCR0984105.1"/>
    </source>
</evidence>
<feature type="transmembrane region" description="Helical" evidence="1">
    <location>
        <begin position="134"/>
        <end position="152"/>
    </location>
</feature>
<reference evidence="2 3" key="1">
    <citation type="submission" date="2022-06" db="EMBL/GenBank/DDBJ databases">
        <title>Roseomonas CN29.</title>
        <authorList>
            <person name="Cheng Y."/>
            <person name="He X."/>
        </authorList>
    </citation>
    <scope>NUCLEOTIDE SEQUENCE [LARGE SCALE GENOMIC DNA]</scope>
    <source>
        <strain evidence="2 3">CN29</strain>
    </source>
</reference>
<sequence>MAINLGPGLQKPVQVRQQRLSWVLAGLRWVRRRTSEAIGAREVRGGARLIGELAAALRRSRPEGTGPIADEDGRLDVAATAFTMGISEQELQQLRATRRKQTSRLAWGCFGAAWVFLGLWAWQAMGTPWSQERVWAAVQFLPFCAAFFVLAFRSAWQNWQLRTGNLGSAGTYLRTTEPFWPSAG</sequence>
<dbReference type="Proteomes" id="UP001524642">
    <property type="component" value="Unassembled WGS sequence"/>
</dbReference>
<keyword evidence="1" id="KW-0472">Membrane</keyword>
<keyword evidence="3" id="KW-1185">Reference proteome</keyword>
<keyword evidence="1" id="KW-1133">Transmembrane helix</keyword>
<evidence type="ECO:0008006" key="4">
    <source>
        <dbReference type="Google" id="ProtNLM"/>
    </source>
</evidence>
<dbReference type="RefSeq" id="WP_257717762.1">
    <property type="nucleotide sequence ID" value="NZ_JANJOU010000018.1"/>
</dbReference>